<comment type="similarity">
    <text evidence="1">Belongs to the CNPPD1 family.</text>
</comment>
<evidence type="ECO:0000256" key="4">
    <source>
        <dbReference type="SAM" id="Phobius"/>
    </source>
</evidence>
<dbReference type="GO" id="GO:0019901">
    <property type="term" value="F:protein kinase binding"/>
    <property type="evidence" value="ECO:0007669"/>
    <property type="project" value="InterPro"/>
</dbReference>
<keyword evidence="4" id="KW-0812">Transmembrane</keyword>
<dbReference type="PANTHER" id="PTHR15615">
    <property type="match status" value="1"/>
</dbReference>
<evidence type="ECO:0000313" key="5">
    <source>
        <dbReference type="EMBL" id="CAH2305263.1"/>
    </source>
</evidence>
<proteinExistence type="inferred from homology"/>
<evidence type="ECO:0000256" key="2">
    <source>
        <dbReference type="ARBA" id="ARBA00040808"/>
    </source>
</evidence>
<evidence type="ECO:0000256" key="3">
    <source>
        <dbReference type="SAM" id="MobiDB-lite"/>
    </source>
</evidence>
<protein>
    <recommendedName>
        <fullName evidence="2">Protein CNPPD1</fullName>
    </recommendedName>
</protein>
<feature type="region of interest" description="Disordered" evidence="3">
    <location>
        <begin position="1"/>
        <end position="30"/>
    </location>
</feature>
<evidence type="ECO:0000313" key="6">
    <source>
        <dbReference type="Proteomes" id="UP001295444"/>
    </source>
</evidence>
<dbReference type="GO" id="GO:0016538">
    <property type="term" value="F:cyclin-dependent protein serine/threonine kinase regulator activity"/>
    <property type="evidence" value="ECO:0007669"/>
    <property type="project" value="TreeGrafter"/>
</dbReference>
<feature type="transmembrane region" description="Helical" evidence="4">
    <location>
        <begin position="246"/>
        <end position="268"/>
    </location>
</feature>
<accession>A0AAD1WGX1</accession>
<keyword evidence="4" id="KW-1133">Transmembrane helix</keyword>
<dbReference type="GO" id="GO:0000307">
    <property type="term" value="C:cyclin-dependent protein kinase holoenzyme complex"/>
    <property type="evidence" value="ECO:0007669"/>
    <property type="project" value="TreeGrafter"/>
</dbReference>
<sequence length="458" mass="51518">MERRMGWLFRGLHPQQQREQQRREEEGGSSWPGPAFHSFPFLPGHPQLSERVRKRLYYGWEGDCPMENLSSPVADIAVELLQKAAPSPIRRLQKKYAAHVSREACISPCSMMLALVYIERLRHKNPEYLQQISSSDLFLISMMVASKYLYDEGEEEEVFNDEWGAAGRLDVQAINALEMNFLSAIDWSLYTHPREFFEVLQWLEGRVAEQQGMKRGWLTYTDLCVLLEQGLWQKVFSDFCQQVTRLACILGLVYLTGVATLIASITVLHKATGEINGTSLVPSVTEQSLDGGVFVPLSMPATTLSEELLNPATSATPCSLEDETLERRSGVTATALYLWGSVLTALTYSNEGDLDGEEFRPPDRLCPSCSKPRSSTWPQTSSQHNHTKYNSNQNIRAFPGLDYYSFPHTILCTRCPNACTVTHRGSVHPNDLSGPLELKQLRCAASDFARLKTFIVPG</sequence>
<keyword evidence="6" id="KW-1185">Reference proteome</keyword>
<dbReference type="GO" id="GO:0005634">
    <property type="term" value="C:nucleus"/>
    <property type="evidence" value="ECO:0007669"/>
    <property type="project" value="TreeGrafter"/>
</dbReference>
<dbReference type="PANTHER" id="PTHR15615:SF108">
    <property type="entry name" value="PROTEIN CNPPD1"/>
    <property type="match status" value="1"/>
</dbReference>
<organism evidence="5 6">
    <name type="scientific">Pelobates cultripes</name>
    <name type="common">Western spadefoot toad</name>
    <dbReference type="NCBI Taxonomy" id="61616"/>
    <lineage>
        <taxon>Eukaryota</taxon>
        <taxon>Metazoa</taxon>
        <taxon>Chordata</taxon>
        <taxon>Craniata</taxon>
        <taxon>Vertebrata</taxon>
        <taxon>Euteleostomi</taxon>
        <taxon>Amphibia</taxon>
        <taxon>Batrachia</taxon>
        <taxon>Anura</taxon>
        <taxon>Pelobatoidea</taxon>
        <taxon>Pelobatidae</taxon>
        <taxon>Pelobates</taxon>
    </lineage>
</organism>
<dbReference type="AlphaFoldDB" id="A0AAD1WGX1"/>
<evidence type="ECO:0000256" key="1">
    <source>
        <dbReference type="ARBA" id="ARBA00038508"/>
    </source>
</evidence>
<dbReference type="Proteomes" id="UP001295444">
    <property type="component" value="Chromosome 07"/>
</dbReference>
<dbReference type="InterPro" id="IPR013922">
    <property type="entry name" value="Cyclin_PHO80-like"/>
</dbReference>
<dbReference type="EMBL" id="OW240918">
    <property type="protein sequence ID" value="CAH2305263.1"/>
    <property type="molecule type" value="Genomic_DNA"/>
</dbReference>
<name>A0AAD1WGX1_PELCU</name>
<dbReference type="Pfam" id="PF08613">
    <property type="entry name" value="Cyclin"/>
    <property type="match status" value="1"/>
</dbReference>
<dbReference type="CDD" id="cd20557">
    <property type="entry name" value="CYCLIN_ScPCL1-like"/>
    <property type="match status" value="1"/>
</dbReference>
<dbReference type="Gene3D" id="1.10.472.10">
    <property type="entry name" value="Cyclin-like"/>
    <property type="match status" value="1"/>
</dbReference>
<keyword evidence="4" id="KW-0472">Membrane</keyword>
<gene>
    <name evidence="5" type="ORF">PECUL_23A059023</name>
</gene>
<reference evidence="5" key="1">
    <citation type="submission" date="2022-03" db="EMBL/GenBank/DDBJ databases">
        <authorList>
            <person name="Alioto T."/>
            <person name="Alioto T."/>
            <person name="Gomez Garrido J."/>
        </authorList>
    </citation>
    <scope>NUCLEOTIDE SEQUENCE</scope>
</reference>